<evidence type="ECO:0000313" key="3">
    <source>
        <dbReference type="EMBL" id="MET4575809.1"/>
    </source>
</evidence>
<dbReference type="EC" id="6.2.1.3" evidence="3"/>
<evidence type="ECO:0000259" key="2">
    <source>
        <dbReference type="Pfam" id="PF13193"/>
    </source>
</evidence>
<protein>
    <submittedName>
        <fullName evidence="3">Long-chain acyl-CoA synthetase</fullName>
        <ecNumber evidence="3">6.2.1.3</ecNumber>
    </submittedName>
</protein>
<dbReference type="PANTHER" id="PTHR24096">
    <property type="entry name" value="LONG-CHAIN-FATTY-ACID--COA LIGASE"/>
    <property type="match status" value="1"/>
</dbReference>
<keyword evidence="4" id="KW-1185">Reference proteome</keyword>
<dbReference type="Gene3D" id="3.30.300.30">
    <property type="match status" value="1"/>
</dbReference>
<accession>A0ABV2Q460</accession>
<gene>
    <name evidence="3" type="ORF">ABIE13_000909</name>
</gene>
<proteinExistence type="predicted"/>
<keyword evidence="3" id="KW-0436">Ligase</keyword>
<comment type="caution">
    <text evidence="3">The sequence shown here is derived from an EMBL/GenBank/DDBJ whole genome shotgun (WGS) entry which is preliminary data.</text>
</comment>
<dbReference type="Pfam" id="PF13193">
    <property type="entry name" value="AMP-binding_C"/>
    <property type="match status" value="1"/>
</dbReference>
<evidence type="ECO:0000313" key="4">
    <source>
        <dbReference type="Proteomes" id="UP001549320"/>
    </source>
</evidence>
<dbReference type="InterPro" id="IPR042099">
    <property type="entry name" value="ANL_N_sf"/>
</dbReference>
<organism evidence="3 4">
    <name type="scientific">Ottowia thiooxydans</name>
    <dbReference type="NCBI Taxonomy" id="219182"/>
    <lineage>
        <taxon>Bacteria</taxon>
        <taxon>Pseudomonadati</taxon>
        <taxon>Pseudomonadota</taxon>
        <taxon>Betaproteobacteria</taxon>
        <taxon>Burkholderiales</taxon>
        <taxon>Comamonadaceae</taxon>
        <taxon>Ottowia</taxon>
    </lineage>
</organism>
<sequence>MTHVNTERIVKYSVDDEFALLADLIRQHAVTTPLKLAITDDTEVPHELTYADLDAQMDRVASRLTTAGLQAGSTIAICAKSSSAYASIFLGALRAGIAVAPLPPSATTSTLTKMLVDSEAKLVFLDSDGNAALPQQAPGHPMRVALDACPGLLTMEAWLHSAASGIALGRTVDADSAFNIIYSSGTTGEPKGVVQSHRMRWAHIQRARRYKYSATSVTLLSTPLYSNTTLVAFFPALAFGGTVVLMSKFDTGKYLALCEAHRATHTMLVPVQYLRLMQHEGFGQHNLSTFVMKLCSSAPFPAALKSEVLARWPGGLTEIYGMTEGGGSCLLEADVYPGKLHTVGRPAPGSEFRVISEGGTEVPEGSLGEIVGRSKGMMTGYHGRPGLTSESEWFDQEGRRYIRTGDLGRFDEDGFLILVDRIKDLLISGGFNVYPRDLEDILHQHTDISEAAVTGIPSEEWGESPAAFVVLKPFGNATPADLMRWVNNQVGKTQRLVSVTLLKELPRNAIGKVLKRELRQLARLERP</sequence>
<feature type="domain" description="AMP-binding enzyme C-terminal" evidence="2">
    <location>
        <begin position="438"/>
        <end position="512"/>
    </location>
</feature>
<dbReference type="EMBL" id="JBEPSH010000002">
    <property type="protein sequence ID" value="MET4575809.1"/>
    <property type="molecule type" value="Genomic_DNA"/>
</dbReference>
<dbReference type="InterPro" id="IPR000873">
    <property type="entry name" value="AMP-dep_synth/lig_dom"/>
</dbReference>
<dbReference type="InterPro" id="IPR025110">
    <property type="entry name" value="AMP-bd_C"/>
</dbReference>
<dbReference type="PROSITE" id="PS00455">
    <property type="entry name" value="AMP_BINDING"/>
    <property type="match status" value="1"/>
</dbReference>
<dbReference type="RefSeq" id="WP_354441507.1">
    <property type="nucleotide sequence ID" value="NZ_JBEPSH010000002.1"/>
</dbReference>
<dbReference type="InterPro" id="IPR020845">
    <property type="entry name" value="AMP-binding_CS"/>
</dbReference>
<name>A0ABV2Q460_9BURK</name>
<dbReference type="Gene3D" id="3.40.50.12780">
    <property type="entry name" value="N-terminal domain of ligase-like"/>
    <property type="match status" value="1"/>
</dbReference>
<dbReference type="Pfam" id="PF00501">
    <property type="entry name" value="AMP-binding"/>
    <property type="match status" value="1"/>
</dbReference>
<reference evidence="3 4" key="1">
    <citation type="submission" date="2024-06" db="EMBL/GenBank/DDBJ databases">
        <title>Sorghum-associated microbial communities from plants grown in Nebraska, USA.</title>
        <authorList>
            <person name="Schachtman D."/>
        </authorList>
    </citation>
    <scope>NUCLEOTIDE SEQUENCE [LARGE SCALE GENOMIC DNA]</scope>
    <source>
        <strain evidence="3 4">2709</strain>
    </source>
</reference>
<dbReference type="Proteomes" id="UP001549320">
    <property type="component" value="Unassembled WGS sequence"/>
</dbReference>
<dbReference type="GO" id="GO:0004467">
    <property type="term" value="F:long-chain fatty acid-CoA ligase activity"/>
    <property type="evidence" value="ECO:0007669"/>
    <property type="project" value="UniProtKB-EC"/>
</dbReference>
<dbReference type="SUPFAM" id="SSF56801">
    <property type="entry name" value="Acetyl-CoA synthetase-like"/>
    <property type="match status" value="1"/>
</dbReference>
<evidence type="ECO:0000259" key="1">
    <source>
        <dbReference type="Pfam" id="PF00501"/>
    </source>
</evidence>
<feature type="domain" description="AMP-dependent synthetase/ligase" evidence="1">
    <location>
        <begin position="26"/>
        <end position="382"/>
    </location>
</feature>
<dbReference type="InterPro" id="IPR045851">
    <property type="entry name" value="AMP-bd_C_sf"/>
</dbReference>